<evidence type="ECO:0000313" key="21">
    <source>
        <dbReference type="Proteomes" id="UP000677918"/>
    </source>
</evidence>
<dbReference type="GO" id="GO:0005524">
    <property type="term" value="F:ATP binding"/>
    <property type="evidence" value="ECO:0007669"/>
    <property type="project" value="UniProtKB-KW"/>
</dbReference>
<dbReference type="GO" id="GO:0005525">
    <property type="term" value="F:GTP binding"/>
    <property type="evidence" value="ECO:0007669"/>
    <property type="project" value="UniProtKB-KW"/>
</dbReference>
<evidence type="ECO:0000256" key="11">
    <source>
        <dbReference type="ARBA" id="ARBA00022679"/>
    </source>
</evidence>
<evidence type="ECO:0000256" key="1">
    <source>
        <dbReference type="ARBA" id="ARBA00000312"/>
    </source>
</evidence>
<sequence>MIAFVSGGVRSGKSEAAEQLVLRWGKRDSQKASAAYIATAQRTDSEMKQRIQIHQDRRGDAWITYELSAASDLGRVLRRIVPESPVLLDCVTIWASRMLFEENREPDSICAYWTDCLRDCRDRRLAAVIVSNDLNEGMPMRDEWTQVYMRLLERLHRLTVEEADIAVQTIVGIPLVWKGEHR</sequence>
<feature type="active site" description="GMP-histidine intermediate" evidence="18">
    <location>
        <position position="54"/>
    </location>
</feature>
<dbReference type="Proteomes" id="UP000677918">
    <property type="component" value="Unassembled WGS sequence"/>
</dbReference>
<evidence type="ECO:0000256" key="12">
    <source>
        <dbReference type="ARBA" id="ARBA00022741"/>
    </source>
</evidence>
<dbReference type="PIRSF" id="PIRSF006135">
    <property type="entry name" value="CobU"/>
    <property type="match status" value="1"/>
</dbReference>
<dbReference type="InterPro" id="IPR003203">
    <property type="entry name" value="CobU/CobP"/>
</dbReference>
<evidence type="ECO:0000256" key="2">
    <source>
        <dbReference type="ARBA" id="ARBA00000711"/>
    </source>
</evidence>
<keyword evidence="12 19" id="KW-0547">Nucleotide-binding</keyword>
<dbReference type="AlphaFoldDB" id="A0A8J4H197"/>
<gene>
    <name evidence="20" type="primary">cobU</name>
    <name evidence="20" type="ORF">XYCOK13_05590</name>
</gene>
<feature type="binding site" evidence="19">
    <location>
        <begin position="38"/>
        <end position="40"/>
    </location>
    <ligand>
        <name>GTP</name>
        <dbReference type="ChEBI" id="CHEBI:37565"/>
    </ligand>
</feature>
<dbReference type="PANTHER" id="PTHR34848:SF1">
    <property type="entry name" value="BIFUNCTIONAL ADENOSYLCOBALAMIN BIOSYNTHESIS PROTEIN COBU"/>
    <property type="match status" value="1"/>
</dbReference>
<proteinExistence type="inferred from homology"/>
<dbReference type="EC" id="2.7.7.62" evidence="9"/>
<feature type="binding site" evidence="19">
    <location>
        <position position="66"/>
    </location>
    <ligand>
        <name>GTP</name>
        <dbReference type="ChEBI" id="CHEBI:37565"/>
    </ligand>
</feature>
<feature type="binding site" evidence="19">
    <location>
        <begin position="7"/>
        <end position="14"/>
    </location>
    <ligand>
        <name>GTP</name>
        <dbReference type="ChEBI" id="CHEBI:37565"/>
    </ligand>
</feature>
<comment type="function">
    <text evidence="4">Catalyzes ATP-dependent phosphorylation of adenosylcobinamide and addition of GMP to adenosylcobinamide phosphate.</text>
</comment>
<evidence type="ECO:0000256" key="6">
    <source>
        <dbReference type="ARBA" id="ARBA00005159"/>
    </source>
</evidence>
<evidence type="ECO:0000256" key="8">
    <source>
        <dbReference type="ARBA" id="ARBA00012016"/>
    </source>
</evidence>
<keyword evidence="10" id="KW-0169">Cobalamin biosynthesis</keyword>
<organism evidence="20 21">
    <name type="scientific">Xylanibacillus composti</name>
    <dbReference type="NCBI Taxonomy" id="1572762"/>
    <lineage>
        <taxon>Bacteria</taxon>
        <taxon>Bacillati</taxon>
        <taxon>Bacillota</taxon>
        <taxon>Bacilli</taxon>
        <taxon>Bacillales</taxon>
        <taxon>Paenibacillaceae</taxon>
        <taxon>Xylanibacillus</taxon>
    </lineage>
</organism>
<feature type="binding site" evidence="19">
    <location>
        <position position="89"/>
    </location>
    <ligand>
        <name>GTP</name>
        <dbReference type="ChEBI" id="CHEBI:37565"/>
    </ligand>
</feature>
<dbReference type="GO" id="GO:0009236">
    <property type="term" value="P:cobalamin biosynthetic process"/>
    <property type="evidence" value="ECO:0007669"/>
    <property type="project" value="UniProtKB-UniPathway"/>
</dbReference>
<comment type="catalytic activity">
    <reaction evidence="3">
        <text>adenosylcob(III)inamide + GTP = adenosylcob(III)inamide phosphate + GDP + H(+)</text>
        <dbReference type="Rhea" id="RHEA:15765"/>
        <dbReference type="ChEBI" id="CHEBI:2480"/>
        <dbReference type="ChEBI" id="CHEBI:15378"/>
        <dbReference type="ChEBI" id="CHEBI:37565"/>
        <dbReference type="ChEBI" id="CHEBI:58189"/>
        <dbReference type="ChEBI" id="CHEBI:58502"/>
        <dbReference type="EC" id="2.7.1.156"/>
    </reaction>
</comment>
<comment type="similarity">
    <text evidence="7">Belongs to the CobU/CobP family.</text>
</comment>
<comment type="catalytic activity">
    <reaction evidence="1">
        <text>adenosylcob(III)inamide + ATP = adenosylcob(III)inamide phosphate + ADP + H(+)</text>
        <dbReference type="Rhea" id="RHEA:15769"/>
        <dbReference type="ChEBI" id="CHEBI:2480"/>
        <dbReference type="ChEBI" id="CHEBI:15378"/>
        <dbReference type="ChEBI" id="CHEBI:30616"/>
        <dbReference type="ChEBI" id="CHEBI:58502"/>
        <dbReference type="ChEBI" id="CHEBI:456216"/>
        <dbReference type="EC" id="2.7.1.156"/>
    </reaction>
</comment>
<evidence type="ECO:0000256" key="18">
    <source>
        <dbReference type="PIRSR" id="PIRSR006135-1"/>
    </source>
</evidence>
<evidence type="ECO:0000256" key="17">
    <source>
        <dbReference type="ARBA" id="ARBA00030571"/>
    </source>
</evidence>
<protein>
    <recommendedName>
        <fullName evidence="16">Adenosylcobinamide kinase</fullName>
        <ecNumber evidence="8">2.7.1.156</ecNumber>
        <ecNumber evidence="9">2.7.7.62</ecNumber>
    </recommendedName>
    <alternativeName>
        <fullName evidence="17">Adenosylcobinamide-phosphate guanylyltransferase</fullName>
    </alternativeName>
</protein>
<dbReference type="EC" id="2.7.1.156" evidence="8"/>
<comment type="pathway">
    <text evidence="5">Cofactor biosynthesis; adenosylcobalamin biosynthesis; adenosylcobalamin from cob(II)yrinate a,c-diamide: step 6/7.</text>
</comment>
<dbReference type="Pfam" id="PF02283">
    <property type="entry name" value="CobU"/>
    <property type="match status" value="1"/>
</dbReference>
<name>A0A8J4H197_9BACL</name>
<accession>A0A8J4H197</accession>
<evidence type="ECO:0000256" key="9">
    <source>
        <dbReference type="ARBA" id="ARBA00012523"/>
    </source>
</evidence>
<evidence type="ECO:0000256" key="13">
    <source>
        <dbReference type="ARBA" id="ARBA00022777"/>
    </source>
</evidence>
<dbReference type="PANTHER" id="PTHR34848">
    <property type="match status" value="1"/>
</dbReference>
<reference evidence="20" key="1">
    <citation type="submission" date="2021-04" db="EMBL/GenBank/DDBJ databases">
        <title>Draft genome sequence of Xylanibacillus composti strain K13.</title>
        <authorList>
            <person name="Uke A."/>
            <person name="Chhe C."/>
            <person name="Baramee S."/>
            <person name="Kosugi A."/>
        </authorList>
    </citation>
    <scope>NUCLEOTIDE SEQUENCE</scope>
    <source>
        <strain evidence="20">K13</strain>
    </source>
</reference>
<keyword evidence="21" id="KW-1185">Reference proteome</keyword>
<dbReference type="GO" id="GO:0043752">
    <property type="term" value="F:adenosylcobinamide kinase activity"/>
    <property type="evidence" value="ECO:0007669"/>
    <property type="project" value="UniProtKB-EC"/>
</dbReference>
<evidence type="ECO:0000256" key="16">
    <source>
        <dbReference type="ARBA" id="ARBA00029570"/>
    </source>
</evidence>
<keyword evidence="14" id="KW-0067">ATP-binding</keyword>
<dbReference type="UniPathway" id="UPA00148">
    <property type="reaction ID" value="UER00236"/>
</dbReference>
<dbReference type="InterPro" id="IPR027417">
    <property type="entry name" value="P-loop_NTPase"/>
</dbReference>
<evidence type="ECO:0000256" key="3">
    <source>
        <dbReference type="ARBA" id="ARBA00001522"/>
    </source>
</evidence>
<evidence type="ECO:0000256" key="5">
    <source>
        <dbReference type="ARBA" id="ARBA00004692"/>
    </source>
</evidence>
<dbReference type="Gene3D" id="3.40.50.300">
    <property type="entry name" value="P-loop containing nucleotide triphosphate hydrolases"/>
    <property type="match status" value="1"/>
</dbReference>
<evidence type="ECO:0000313" key="20">
    <source>
        <dbReference type="EMBL" id="GIQ67735.1"/>
    </source>
</evidence>
<evidence type="ECO:0000256" key="7">
    <source>
        <dbReference type="ARBA" id="ARBA00007490"/>
    </source>
</evidence>
<evidence type="ECO:0000256" key="15">
    <source>
        <dbReference type="ARBA" id="ARBA00023134"/>
    </source>
</evidence>
<evidence type="ECO:0000256" key="10">
    <source>
        <dbReference type="ARBA" id="ARBA00022573"/>
    </source>
</evidence>
<comment type="caution">
    <text evidence="20">The sequence shown here is derived from an EMBL/GenBank/DDBJ whole genome shotgun (WGS) entry which is preliminary data.</text>
</comment>
<comment type="pathway">
    <text evidence="6">Cofactor biosynthesis; adenosylcobalamin biosynthesis; adenosylcobalamin from cob(II)yrinate a,c-diamide: step 5/7.</text>
</comment>
<dbReference type="GO" id="GO:0008820">
    <property type="term" value="F:cobinamide phosphate guanylyltransferase activity"/>
    <property type="evidence" value="ECO:0007669"/>
    <property type="project" value="UniProtKB-EC"/>
</dbReference>
<evidence type="ECO:0000256" key="4">
    <source>
        <dbReference type="ARBA" id="ARBA00003889"/>
    </source>
</evidence>
<keyword evidence="15 19" id="KW-0342">GTP-binding</keyword>
<evidence type="ECO:0000256" key="19">
    <source>
        <dbReference type="PIRSR" id="PIRSR006135-2"/>
    </source>
</evidence>
<dbReference type="EMBL" id="BOVK01000006">
    <property type="protein sequence ID" value="GIQ67735.1"/>
    <property type="molecule type" value="Genomic_DNA"/>
</dbReference>
<evidence type="ECO:0000256" key="14">
    <source>
        <dbReference type="ARBA" id="ARBA00022840"/>
    </source>
</evidence>
<keyword evidence="11" id="KW-0808">Transferase</keyword>
<dbReference type="SUPFAM" id="SSF52540">
    <property type="entry name" value="P-loop containing nucleoside triphosphate hydrolases"/>
    <property type="match status" value="1"/>
</dbReference>
<keyword evidence="13 20" id="KW-0418">Kinase</keyword>
<comment type="catalytic activity">
    <reaction evidence="2">
        <text>adenosylcob(III)inamide phosphate + GTP + H(+) = adenosylcob(III)inamide-GDP + diphosphate</text>
        <dbReference type="Rhea" id="RHEA:22712"/>
        <dbReference type="ChEBI" id="CHEBI:15378"/>
        <dbReference type="ChEBI" id="CHEBI:33019"/>
        <dbReference type="ChEBI" id="CHEBI:37565"/>
        <dbReference type="ChEBI" id="CHEBI:58502"/>
        <dbReference type="ChEBI" id="CHEBI:60487"/>
        <dbReference type="EC" id="2.7.7.62"/>
    </reaction>
</comment>
<dbReference type="RefSeq" id="WP_213410365.1">
    <property type="nucleotide sequence ID" value="NZ_BOVK01000006.1"/>
</dbReference>